<proteinExistence type="predicted"/>
<reference evidence="2" key="1">
    <citation type="journal article" date="2023" name="Science">
        <title>Genome structures resolve the early diversification of teleost fishes.</title>
        <authorList>
            <person name="Parey E."/>
            <person name="Louis A."/>
            <person name="Montfort J."/>
            <person name="Bouchez O."/>
            <person name="Roques C."/>
            <person name="Iampietro C."/>
            <person name="Lluch J."/>
            <person name="Castinel A."/>
            <person name="Donnadieu C."/>
            <person name="Desvignes T."/>
            <person name="Floi Bucao C."/>
            <person name="Jouanno E."/>
            <person name="Wen M."/>
            <person name="Mejri S."/>
            <person name="Dirks R."/>
            <person name="Jansen H."/>
            <person name="Henkel C."/>
            <person name="Chen W.J."/>
            <person name="Zahm M."/>
            <person name="Cabau C."/>
            <person name="Klopp C."/>
            <person name="Thompson A.W."/>
            <person name="Robinson-Rechavi M."/>
            <person name="Braasch I."/>
            <person name="Lecointre G."/>
            <person name="Bobe J."/>
            <person name="Postlethwait J.H."/>
            <person name="Berthelot C."/>
            <person name="Roest Crollius H."/>
            <person name="Guiguen Y."/>
        </authorList>
    </citation>
    <scope>NUCLEOTIDE SEQUENCE</scope>
    <source>
        <strain evidence="2">NC1722</strain>
    </source>
</reference>
<organism evidence="2 3">
    <name type="scientific">Aldrovandia affinis</name>
    <dbReference type="NCBI Taxonomy" id="143900"/>
    <lineage>
        <taxon>Eukaryota</taxon>
        <taxon>Metazoa</taxon>
        <taxon>Chordata</taxon>
        <taxon>Craniata</taxon>
        <taxon>Vertebrata</taxon>
        <taxon>Euteleostomi</taxon>
        <taxon>Actinopterygii</taxon>
        <taxon>Neopterygii</taxon>
        <taxon>Teleostei</taxon>
        <taxon>Notacanthiformes</taxon>
        <taxon>Halosauridae</taxon>
        <taxon>Aldrovandia</taxon>
    </lineage>
</organism>
<feature type="compositionally biased region" description="Basic and acidic residues" evidence="1">
    <location>
        <begin position="95"/>
        <end position="116"/>
    </location>
</feature>
<comment type="caution">
    <text evidence="2">The sequence shown here is derived from an EMBL/GenBank/DDBJ whole genome shotgun (WGS) entry which is preliminary data.</text>
</comment>
<evidence type="ECO:0000313" key="3">
    <source>
        <dbReference type="Proteomes" id="UP001221898"/>
    </source>
</evidence>
<accession>A0AAD7X311</accession>
<dbReference type="AlphaFoldDB" id="A0AAD7X311"/>
<feature type="region of interest" description="Disordered" evidence="1">
    <location>
        <begin position="93"/>
        <end position="116"/>
    </location>
</feature>
<keyword evidence="3" id="KW-1185">Reference proteome</keyword>
<dbReference type="EMBL" id="JAINUG010000002">
    <property type="protein sequence ID" value="KAJ8418363.1"/>
    <property type="molecule type" value="Genomic_DNA"/>
</dbReference>
<dbReference type="Proteomes" id="UP001221898">
    <property type="component" value="Unassembled WGS sequence"/>
</dbReference>
<gene>
    <name evidence="2" type="ORF">AAFF_G00140720</name>
</gene>
<sequence>MLRGGRKKETLFKAFLPQLSPTIFTTVEGDFCFLSARTENVAPLLDHPRGRRLVESRSPCQLSSEELCFHRAGWPARSGSPPLRLKRWRRCSARHKSDVDAEESQRGREARDSEGR</sequence>
<name>A0AAD7X311_9TELE</name>
<evidence type="ECO:0000256" key="1">
    <source>
        <dbReference type="SAM" id="MobiDB-lite"/>
    </source>
</evidence>
<protein>
    <submittedName>
        <fullName evidence="2">Uncharacterized protein</fullName>
    </submittedName>
</protein>
<evidence type="ECO:0000313" key="2">
    <source>
        <dbReference type="EMBL" id="KAJ8418363.1"/>
    </source>
</evidence>